<keyword evidence="2" id="KW-0732">Signal</keyword>
<dbReference type="CDD" id="cd11341">
    <property type="entry name" value="AmyAc_Pullulanase_LD-like"/>
    <property type="match status" value="1"/>
</dbReference>
<reference evidence="6 7" key="1">
    <citation type="submission" date="2021-04" db="EMBL/GenBank/DDBJ databases">
        <title>The genome sequence of type strain Ideonella paludis KCTC 32238.</title>
        <authorList>
            <person name="Liu Y."/>
        </authorList>
    </citation>
    <scope>NUCLEOTIDE SEQUENCE [LARGE SCALE GENOMIC DNA]</scope>
    <source>
        <strain evidence="6 7">KCTC 32238</strain>
    </source>
</reference>
<feature type="chain" id="PRO_5046465299" evidence="2">
    <location>
        <begin position="26"/>
        <end position="920"/>
    </location>
</feature>
<evidence type="ECO:0000313" key="6">
    <source>
        <dbReference type="EMBL" id="MBQ0936318.1"/>
    </source>
</evidence>
<feature type="signal peptide" evidence="2">
    <location>
        <begin position="1"/>
        <end position="25"/>
    </location>
</feature>
<dbReference type="Gene3D" id="2.60.40.1180">
    <property type="entry name" value="Golgi alpha-mannosidase II"/>
    <property type="match status" value="1"/>
</dbReference>
<dbReference type="InterPro" id="IPR017853">
    <property type="entry name" value="GH"/>
</dbReference>
<dbReference type="CDD" id="cd02860">
    <property type="entry name" value="E_set_Pullulanase"/>
    <property type="match status" value="1"/>
</dbReference>
<comment type="similarity">
    <text evidence="1">Belongs to the glycosyl hydrolase 13 family.</text>
</comment>
<dbReference type="Gene3D" id="3.20.20.80">
    <property type="entry name" value="Glycosidases"/>
    <property type="match status" value="1"/>
</dbReference>
<dbReference type="Pfam" id="PF02922">
    <property type="entry name" value="CBM_48"/>
    <property type="match status" value="1"/>
</dbReference>
<dbReference type="InterPro" id="IPR040671">
    <property type="entry name" value="Pullulanase_N2"/>
</dbReference>
<dbReference type="EMBL" id="JAGQDG010000005">
    <property type="protein sequence ID" value="MBQ0936318.1"/>
    <property type="molecule type" value="Genomic_DNA"/>
</dbReference>
<feature type="domain" description="Pullulanase N2" evidence="5">
    <location>
        <begin position="55"/>
        <end position="172"/>
    </location>
</feature>
<sequence>MPFAPRLRQLSLLLAMGATCTPLWAQALPPAPSAQDCDGPHSTVLKAAAAKLRTAEGIWLDGIRLQWPGHTAAPGVRWRLAYSHSAGLVAKVGEALSGADGVLELSIDDSDLPPVTAQRFAYVKPGVRLRVSGRDAMNLAQTWTAQMWLLKEDAQGRILAATATQLPGALDDAYALAESSAELGATVTPQRSTFRLWAPTAQRVMLCLHPPKPGEGKASVLRPLQREDATGLWTTQLPQDLHGQRYSYLVDVVTPDAGLVRNRVTDPYSVSVTNNSRHSVALRLDHPDTEPPGWDSTPRPQTVAHATDLVVYELHVRDFSRDDTSVPAAHRGKYLGFTHAQSQGMQHLRRLAQAGLTDVHLLPIYDLSSVPETGCVTPATSGPRDGKAQQAAVNASRDADCYNWGYDPYHFNAPEGSYATQPDDGAARVRELRAMVQALHRAGLRVGMDVVYNHTFASGQSEMSVLDRIVPGYYHRLSATGEIERSTCCENTATEHRMMARLMSDSVLLWVRDHHIDSFRFDLMGHQPRSVMEAMRARLKRELGRDIHFIGEGWNFGEVANSARFVQASQLSLNGSGIGSFNDRMRDAARGGSAGDSGVALIARQGWLNGQVTDPNAQAAPASAGDLMRAADMIRLGLAGTLRDVRFTTADGSVKRGAEIDYGGQPAGFASQPAEVVNYVENHDNQTLFDTNAMKLPTGTSPQERARVQVLGNALVAFSQGVAYFHAGQELLRSKSLDRNSYNSGDAFNRLDFSASTNHFGSGLPPESDNGKDWPLMQPLLANAQINPRPEDIRFTRDATLDLLRIRDSSVLFRLRSSAEVQQRLSFLNTGPQQNPAVIVALLNGQGLKEANFASVLVVLNTDKQAQRLSLPAISGKRWALHPVHLSPSAADKRVREASLDAQTGELMVPGRTAMVWVVR</sequence>
<dbReference type="Gene3D" id="2.60.40.10">
    <property type="entry name" value="Immunoglobulins"/>
    <property type="match status" value="1"/>
</dbReference>
<dbReference type="SUPFAM" id="SSF51011">
    <property type="entry name" value="Glycosyl hydrolase domain"/>
    <property type="match status" value="1"/>
</dbReference>
<gene>
    <name evidence="6" type="ORF">KAK11_13340</name>
</gene>
<feature type="domain" description="Glycoside hydrolase family 13 N-terminal" evidence="3">
    <location>
        <begin position="182"/>
        <end position="269"/>
    </location>
</feature>
<name>A0ABS5DYT4_9BURK</name>
<dbReference type="Pfam" id="PF11852">
    <property type="entry name" value="Pullul_strch_C"/>
    <property type="match status" value="1"/>
</dbReference>
<evidence type="ECO:0000313" key="7">
    <source>
        <dbReference type="Proteomes" id="UP000672097"/>
    </source>
</evidence>
<comment type="caution">
    <text evidence="6">The sequence shown here is derived from an EMBL/GenBank/DDBJ whole genome shotgun (WGS) entry which is preliminary data.</text>
</comment>
<dbReference type="SUPFAM" id="SSF51445">
    <property type="entry name" value="(Trans)glycosidases"/>
    <property type="match status" value="1"/>
</dbReference>
<feature type="domain" description="Alpha-1,6-glucosidases pullulanase-type C-terminal" evidence="4">
    <location>
        <begin position="756"/>
        <end position="918"/>
    </location>
</feature>
<protein>
    <submittedName>
        <fullName evidence="6">DUF3372 domain-containing protein</fullName>
    </submittedName>
</protein>
<proteinExistence type="inferred from homology"/>
<evidence type="ECO:0000256" key="1">
    <source>
        <dbReference type="ARBA" id="ARBA00008061"/>
    </source>
</evidence>
<evidence type="ECO:0000259" key="3">
    <source>
        <dbReference type="Pfam" id="PF02922"/>
    </source>
</evidence>
<accession>A0ABS5DYT4</accession>
<dbReference type="Gene3D" id="2.60.40.1130">
    <property type="entry name" value="Rab geranylgeranyltransferase alpha-subunit, insert domain"/>
    <property type="match status" value="1"/>
</dbReference>
<dbReference type="Proteomes" id="UP000672097">
    <property type="component" value="Unassembled WGS sequence"/>
</dbReference>
<dbReference type="SUPFAM" id="SSF81296">
    <property type="entry name" value="E set domains"/>
    <property type="match status" value="2"/>
</dbReference>
<evidence type="ECO:0000259" key="5">
    <source>
        <dbReference type="Pfam" id="PF17967"/>
    </source>
</evidence>
<dbReference type="InterPro" id="IPR014756">
    <property type="entry name" value="Ig_E-set"/>
</dbReference>
<keyword evidence="7" id="KW-1185">Reference proteome</keyword>
<dbReference type="InterPro" id="IPR024561">
    <property type="entry name" value="Pullul_strch_C"/>
</dbReference>
<dbReference type="InterPro" id="IPR013783">
    <property type="entry name" value="Ig-like_fold"/>
</dbReference>
<evidence type="ECO:0000259" key="4">
    <source>
        <dbReference type="Pfam" id="PF11852"/>
    </source>
</evidence>
<dbReference type="InterPro" id="IPR004193">
    <property type="entry name" value="Glyco_hydro_13_N"/>
</dbReference>
<dbReference type="RefSeq" id="WP_210809666.1">
    <property type="nucleotide sequence ID" value="NZ_JAGQDG010000005.1"/>
</dbReference>
<organism evidence="6 7">
    <name type="scientific">Ideonella paludis</name>
    <dbReference type="NCBI Taxonomy" id="1233411"/>
    <lineage>
        <taxon>Bacteria</taxon>
        <taxon>Pseudomonadati</taxon>
        <taxon>Pseudomonadota</taxon>
        <taxon>Betaproteobacteria</taxon>
        <taxon>Burkholderiales</taxon>
        <taxon>Sphaerotilaceae</taxon>
        <taxon>Ideonella</taxon>
    </lineage>
</organism>
<dbReference type="InterPro" id="IPR013780">
    <property type="entry name" value="Glyco_hydro_b"/>
</dbReference>
<evidence type="ECO:0000256" key="2">
    <source>
        <dbReference type="SAM" id="SignalP"/>
    </source>
</evidence>
<dbReference type="Pfam" id="PF17967">
    <property type="entry name" value="Pullulanase_N2"/>
    <property type="match status" value="1"/>
</dbReference>
<dbReference type="PANTHER" id="PTHR43002">
    <property type="entry name" value="GLYCOGEN DEBRANCHING ENZYME"/>
    <property type="match status" value="1"/>
</dbReference>